<feature type="domain" description="FAS1-like dehydratase" evidence="1">
    <location>
        <begin position="52"/>
        <end position="133"/>
    </location>
</feature>
<keyword evidence="3" id="KW-1185">Reference proteome</keyword>
<dbReference type="InterPro" id="IPR039569">
    <property type="entry name" value="FAS1-like_DH_region"/>
</dbReference>
<protein>
    <submittedName>
        <fullName evidence="2">(3R)-hydroxyacyl-ACP dehydratase subunit HadA</fullName>
    </submittedName>
</protein>
<dbReference type="Proteomes" id="UP001589700">
    <property type="component" value="Unassembled WGS sequence"/>
</dbReference>
<dbReference type="InterPro" id="IPR029069">
    <property type="entry name" value="HotDog_dom_sf"/>
</dbReference>
<comment type="caution">
    <text evidence="2">The sequence shown here is derived from an EMBL/GenBank/DDBJ whole genome shotgun (WGS) entry which is preliminary data.</text>
</comment>
<accession>A0ABV5JP44</accession>
<reference evidence="2 3" key="1">
    <citation type="submission" date="2024-09" db="EMBL/GenBank/DDBJ databases">
        <authorList>
            <person name="Sun Q."/>
            <person name="Mori K."/>
        </authorList>
    </citation>
    <scope>NUCLEOTIDE SEQUENCE [LARGE SCALE GENOMIC DNA]</scope>
    <source>
        <strain evidence="2 3">CCM 7659</strain>
    </source>
</reference>
<evidence type="ECO:0000313" key="2">
    <source>
        <dbReference type="EMBL" id="MFB9259494.1"/>
    </source>
</evidence>
<dbReference type="Gene3D" id="3.10.129.10">
    <property type="entry name" value="Hotdog Thioesterase"/>
    <property type="match status" value="1"/>
</dbReference>
<dbReference type="NCBIfam" id="NF040621">
    <property type="entry name" value="Dietz_HadA"/>
    <property type="match status" value="1"/>
</dbReference>
<organism evidence="2 3">
    <name type="scientific">Dietzia aerolata</name>
    <dbReference type="NCBI Taxonomy" id="595984"/>
    <lineage>
        <taxon>Bacteria</taxon>
        <taxon>Bacillati</taxon>
        <taxon>Actinomycetota</taxon>
        <taxon>Actinomycetes</taxon>
        <taxon>Mycobacteriales</taxon>
        <taxon>Dietziaceae</taxon>
        <taxon>Dietzia</taxon>
    </lineage>
</organism>
<dbReference type="EMBL" id="JBHMDY010000004">
    <property type="protein sequence ID" value="MFB9259494.1"/>
    <property type="molecule type" value="Genomic_DNA"/>
</dbReference>
<proteinExistence type="predicted"/>
<dbReference type="SUPFAM" id="SSF54637">
    <property type="entry name" value="Thioesterase/thiol ester dehydrase-isomerase"/>
    <property type="match status" value="1"/>
</dbReference>
<gene>
    <name evidence="2" type="primary">hadA</name>
    <name evidence="2" type="ORF">ACFFVD_06740</name>
</gene>
<evidence type="ECO:0000313" key="3">
    <source>
        <dbReference type="Proteomes" id="UP001589700"/>
    </source>
</evidence>
<sequence length="145" mass="14823">MSTESTHGSPPDGSAVEIGGDVVVVVGDPVTVTDAVVARFAEAVSAPPGQLPATLAAALTAPVQRAVMEHPALRIDLSRTLHTAQSSEHHRPIRVGDVLTATATVTGVRSARGGRMIGFDTVLRDARGAVVQTLTSALLTAEVEG</sequence>
<dbReference type="RefSeq" id="WP_338403529.1">
    <property type="nucleotide sequence ID" value="NZ_JAALDM010000073.1"/>
</dbReference>
<name>A0ABV5JP44_9ACTN</name>
<dbReference type="Pfam" id="PF13452">
    <property type="entry name" value="FAS1_DH_region"/>
    <property type="match status" value="1"/>
</dbReference>
<evidence type="ECO:0000259" key="1">
    <source>
        <dbReference type="Pfam" id="PF13452"/>
    </source>
</evidence>